<reference evidence="1 2" key="1">
    <citation type="submission" date="2023-04" db="EMBL/GenBank/DDBJ databases">
        <title>A long-awaited taxogenomic arrangement of the family Halomonadaceae.</title>
        <authorList>
            <person name="De La Haba R."/>
            <person name="Chuvochina M."/>
            <person name="Wittouck S."/>
            <person name="Arahal D.R."/>
            <person name="Sanchez-Porro C."/>
            <person name="Hugenholtz P."/>
            <person name="Ventosa A."/>
        </authorList>
    </citation>
    <scope>NUCLEOTIDE SEQUENCE [LARGE SCALE GENOMIC DNA]</scope>
    <source>
        <strain evidence="1 2">DSM 23530</strain>
    </source>
</reference>
<accession>A0ABU1G1D0</accession>
<name>A0ABU1G1D0_9GAMM</name>
<gene>
    <name evidence="1" type="ORF">QC818_08080</name>
</gene>
<protein>
    <submittedName>
        <fullName evidence="1">Uncharacterized protein</fullName>
    </submittedName>
</protein>
<evidence type="ECO:0000313" key="2">
    <source>
        <dbReference type="Proteomes" id="UP001264519"/>
    </source>
</evidence>
<comment type="caution">
    <text evidence="1">The sequence shown here is derived from an EMBL/GenBank/DDBJ whole genome shotgun (WGS) entry which is preliminary data.</text>
</comment>
<sequence length="299" mass="32850">MSKLHFYRNIGGHVTKFADGEGDLSHNGEFTAYITHGYVDKGKDYEIRQGKSPCGNSYRCLAGASKSETARFESTPDSSLEQADEEYLGAALALRAAMLASQKSVSIQIDPDELKILKANDYKLCFAKKVAGGDYNVVWQSYDKYLASNSFSWTPQYQLFGSNKFEDRVKVEVSTQRVTIGLGEESILDTSGVLGQPKSGGSETAITMVNQYGPIHPGLSQLSTGIDGQQISTPFYVAPHQAVKGETSLTPVEKVLVWFEQDIQTSSMFSTSRANSIEIDLTNSNSETRLYKDGKWTTP</sequence>
<organism evidence="1 2">
    <name type="scientific">Halomonas koreensis</name>
    <dbReference type="NCBI Taxonomy" id="245385"/>
    <lineage>
        <taxon>Bacteria</taxon>
        <taxon>Pseudomonadati</taxon>
        <taxon>Pseudomonadota</taxon>
        <taxon>Gammaproteobacteria</taxon>
        <taxon>Oceanospirillales</taxon>
        <taxon>Halomonadaceae</taxon>
        <taxon>Halomonas</taxon>
    </lineage>
</organism>
<dbReference type="RefSeq" id="WP_309652332.1">
    <property type="nucleotide sequence ID" value="NZ_JARWAK010000005.1"/>
</dbReference>
<dbReference type="EMBL" id="JARWAK010000005">
    <property type="protein sequence ID" value="MDR5866737.1"/>
    <property type="molecule type" value="Genomic_DNA"/>
</dbReference>
<proteinExistence type="predicted"/>
<evidence type="ECO:0000313" key="1">
    <source>
        <dbReference type="EMBL" id="MDR5866737.1"/>
    </source>
</evidence>
<dbReference type="Proteomes" id="UP001264519">
    <property type="component" value="Unassembled WGS sequence"/>
</dbReference>
<keyword evidence="2" id="KW-1185">Reference proteome</keyword>